<dbReference type="Proteomes" id="UP000410492">
    <property type="component" value="Unassembled WGS sequence"/>
</dbReference>
<keyword evidence="12" id="KW-1185">Reference proteome</keyword>
<gene>
    <name evidence="11" type="ORF">CALMAC_LOCUS3892</name>
</gene>
<evidence type="ECO:0000313" key="11">
    <source>
        <dbReference type="EMBL" id="VEN39303.1"/>
    </source>
</evidence>
<keyword evidence="7" id="KW-0325">Glycoprotein</keyword>
<evidence type="ECO:0000256" key="8">
    <source>
        <dbReference type="RuleBase" id="RU280814"/>
    </source>
</evidence>
<dbReference type="InterPro" id="IPR049452">
    <property type="entry name" value="Anoctamin_TM"/>
</dbReference>
<dbReference type="InterPro" id="IPR007632">
    <property type="entry name" value="Anoctamin"/>
</dbReference>
<evidence type="ECO:0000259" key="9">
    <source>
        <dbReference type="Pfam" id="PF04547"/>
    </source>
</evidence>
<feature type="domain" description="Anoctamin dimerisation" evidence="10">
    <location>
        <begin position="349"/>
        <end position="532"/>
    </location>
</feature>
<comment type="subcellular location">
    <subcellularLocation>
        <location evidence="1">Cell membrane</location>
        <topology evidence="1">Multi-pass membrane protein</topology>
    </subcellularLocation>
    <subcellularLocation>
        <location evidence="8">Membrane</location>
        <topology evidence="8">Multi-pass membrane protein</topology>
    </subcellularLocation>
</comment>
<comment type="caution">
    <text evidence="8">Lacks conserved residue(s) required for the propagation of feature annotation.</text>
</comment>
<evidence type="ECO:0000259" key="10">
    <source>
        <dbReference type="Pfam" id="PF16178"/>
    </source>
</evidence>
<dbReference type="PANTHER" id="PTHR12308">
    <property type="entry name" value="ANOCTAMIN"/>
    <property type="match status" value="1"/>
</dbReference>
<dbReference type="OrthoDB" id="296386at2759"/>
<dbReference type="EMBL" id="CAACVG010005455">
    <property type="protein sequence ID" value="VEN39303.1"/>
    <property type="molecule type" value="Genomic_DNA"/>
</dbReference>
<feature type="domain" description="Anoctamin transmembrane" evidence="9">
    <location>
        <begin position="535"/>
        <end position="1073"/>
    </location>
</feature>
<feature type="transmembrane region" description="Helical" evidence="8">
    <location>
        <begin position="742"/>
        <end position="766"/>
    </location>
</feature>
<feature type="transmembrane region" description="Helical" evidence="8">
    <location>
        <begin position="695"/>
        <end position="722"/>
    </location>
</feature>
<evidence type="ECO:0000256" key="2">
    <source>
        <dbReference type="ARBA" id="ARBA00009671"/>
    </source>
</evidence>
<feature type="transmembrane region" description="Helical" evidence="8">
    <location>
        <begin position="959"/>
        <end position="979"/>
    </location>
</feature>
<dbReference type="GO" id="GO:0005254">
    <property type="term" value="F:chloride channel activity"/>
    <property type="evidence" value="ECO:0007669"/>
    <property type="project" value="TreeGrafter"/>
</dbReference>
<protein>
    <recommendedName>
        <fullName evidence="8">Anoctamin</fullName>
    </recommendedName>
</protein>
<evidence type="ECO:0000256" key="5">
    <source>
        <dbReference type="ARBA" id="ARBA00022989"/>
    </source>
</evidence>
<keyword evidence="5 8" id="KW-1133">Transmembrane helix</keyword>
<dbReference type="GO" id="GO:0046983">
    <property type="term" value="F:protein dimerization activity"/>
    <property type="evidence" value="ECO:0007669"/>
    <property type="project" value="InterPro"/>
</dbReference>
<sequence length="1107" mass="126671">MSSNVSSGKVSCVIFPYSKPYPSFNLEAIVIPQICEKVPQIPAVVQKWKYLENLCLAEPLAAHDEMEIDLLLGVEALFSEFEDKVSKMLKKTPEPVSQQNNSNIVSLNSGRMYNTPINSVEPLSINACASPEQLSDIRDSIICNTQSLNGVTTSLSEKNHVGSDGFTTVVHRKRRHRDIQQPESVAGTSVVDVSSVVGETVVKSSVNAALTANNLPVAPASSRKVFSRVVQTGTAENIQGFVGTPRRMWLYLGRAARTVTTAMVSEWIKTRAELSEADFSVEELPSKGDNKSFKVGVSMDFYDKLYSAKFWPKANYFEYSSEDELYQTLQTLDSLDLNESNVYQLNPLKSRLDDAKQEKLEYYIWSLTKKGIVIEADNCTANADIIFIKLHLPSKVVHTYADIFDFDLACRKTDNILRYGSCSTFMATPLTKPNPKDEVYPRARSSISREYPEDATRAEKIWILAEIMKRTRYGQRPSEYGIYKLLEEKVFIDSYPLHDGPYEWTDTGPLNDRQLLARFWGSLKCWYKLQPLHQIERYYGPEYAFYFACYGFYVKMLIPAAVMSMLCVGFGLVTFKMERFNTPSVEICSSNKVMCPTCHFEICKFEQLSSSCFFSYLTYLFDNPATVAMSCMISFWSTLFIEFWGRNQSVYMLQWNLMSMEVDTSARPQYYDKATYIAYSQITGKREPIIAWKKIVYAYAITSASMILLVLVMVSAFIGIMVYKVSMAYLILEWDIPGIKDYNQLIAAFTSAMISACIIQTLTMVFRRLALWLTNIEYHRTQSQFDQSFIYKNYALSFVNNYSSAFYVAFFKGKFFTHPGDIHQYEYFGMLRTDVCSPTGCIADLSINLMVILTTKIIGRMIITILFPIVYTKVNAFIKHINNYDELLSYEKQYLQPPTEEYYLVDEYMNLVIQYGFVVFFVAGFPLAPTLALVGNLFDLRLDAYRLARCIRRPIPKRVIGALVIATTSEFVPQLIYQIQNGFHLTGYVNSTLSAFKVSDYHGYSRNVNLPLVCYYYGRRNPPGHEREYLPTSDFWYIACIRFIVVVVFEHVLMFSNSIVAYAIPDIPQKIKEAVIISKKEDREIRVKMDMESRRSRSGSQKTNIIF</sequence>
<dbReference type="PANTHER" id="PTHR12308:SF84">
    <property type="entry name" value="ANOCTAMIN"/>
    <property type="match status" value="1"/>
</dbReference>
<evidence type="ECO:0000256" key="1">
    <source>
        <dbReference type="ARBA" id="ARBA00004651"/>
    </source>
</evidence>
<comment type="similarity">
    <text evidence="2 8">Belongs to the anoctamin family.</text>
</comment>
<evidence type="ECO:0000313" key="12">
    <source>
        <dbReference type="Proteomes" id="UP000410492"/>
    </source>
</evidence>
<dbReference type="Pfam" id="PF16178">
    <property type="entry name" value="Anoct_dimer"/>
    <property type="match status" value="1"/>
</dbReference>
<evidence type="ECO:0000256" key="4">
    <source>
        <dbReference type="ARBA" id="ARBA00022692"/>
    </source>
</evidence>
<dbReference type="InterPro" id="IPR032394">
    <property type="entry name" value="Anoct_dimer"/>
</dbReference>
<feature type="transmembrane region" description="Helical" evidence="8">
    <location>
        <begin position="552"/>
        <end position="575"/>
    </location>
</feature>
<evidence type="ECO:0000256" key="6">
    <source>
        <dbReference type="ARBA" id="ARBA00023136"/>
    </source>
</evidence>
<reference evidence="11 12" key="1">
    <citation type="submission" date="2019-01" db="EMBL/GenBank/DDBJ databases">
        <authorList>
            <person name="Sayadi A."/>
        </authorList>
    </citation>
    <scope>NUCLEOTIDE SEQUENCE [LARGE SCALE GENOMIC DNA]</scope>
</reference>
<feature type="transmembrane region" description="Helical" evidence="8">
    <location>
        <begin position="857"/>
        <end position="878"/>
    </location>
</feature>
<keyword evidence="4 8" id="KW-0812">Transmembrane</keyword>
<organism evidence="11 12">
    <name type="scientific">Callosobruchus maculatus</name>
    <name type="common">Southern cowpea weevil</name>
    <name type="synonym">Pulse bruchid</name>
    <dbReference type="NCBI Taxonomy" id="64391"/>
    <lineage>
        <taxon>Eukaryota</taxon>
        <taxon>Metazoa</taxon>
        <taxon>Ecdysozoa</taxon>
        <taxon>Arthropoda</taxon>
        <taxon>Hexapoda</taxon>
        <taxon>Insecta</taxon>
        <taxon>Pterygota</taxon>
        <taxon>Neoptera</taxon>
        <taxon>Endopterygota</taxon>
        <taxon>Coleoptera</taxon>
        <taxon>Polyphaga</taxon>
        <taxon>Cucujiformia</taxon>
        <taxon>Chrysomeloidea</taxon>
        <taxon>Chrysomelidae</taxon>
        <taxon>Bruchinae</taxon>
        <taxon>Bruchini</taxon>
        <taxon>Callosobruchus</taxon>
    </lineage>
</organism>
<keyword evidence="6 8" id="KW-0472">Membrane</keyword>
<proteinExistence type="inferred from homology"/>
<keyword evidence="3" id="KW-1003">Cell membrane</keyword>
<evidence type="ECO:0000256" key="3">
    <source>
        <dbReference type="ARBA" id="ARBA00022475"/>
    </source>
</evidence>
<evidence type="ECO:0000256" key="7">
    <source>
        <dbReference type="ARBA" id="ARBA00023180"/>
    </source>
</evidence>
<dbReference type="GO" id="GO:0005886">
    <property type="term" value="C:plasma membrane"/>
    <property type="evidence" value="ECO:0007669"/>
    <property type="project" value="UniProtKB-SubCell"/>
</dbReference>
<feature type="transmembrane region" description="Helical" evidence="8">
    <location>
        <begin position="912"/>
        <end position="938"/>
    </location>
</feature>
<accession>A0A653BUL9</accession>
<dbReference type="Pfam" id="PF04547">
    <property type="entry name" value="Anoctamin"/>
    <property type="match status" value="1"/>
</dbReference>
<feature type="transmembrane region" description="Helical" evidence="8">
    <location>
        <begin position="1035"/>
        <end position="1064"/>
    </location>
</feature>
<dbReference type="AlphaFoldDB" id="A0A653BUL9"/>
<name>A0A653BUL9_CALMS</name>